<feature type="compositionally biased region" description="Basic and acidic residues" evidence="1">
    <location>
        <begin position="235"/>
        <end position="247"/>
    </location>
</feature>
<feature type="region of interest" description="Disordered" evidence="1">
    <location>
        <begin position="222"/>
        <end position="247"/>
    </location>
</feature>
<evidence type="ECO:0000256" key="1">
    <source>
        <dbReference type="SAM" id="MobiDB-lite"/>
    </source>
</evidence>
<name>A0A1M2V0W7_MARNT</name>
<sequence>MELDFDALGIELDDEQKQKILDAAKKAHDDDVAGLRAKRDELLDGQRRLKDQIKQFEGIDPERVRNLEKMLAENEEAKLIADGKIDELINKRLSREQATWQSQLEQKDTETQQLRQQIEALQGATINSGIASAAAKAGLAPTAIEDAQLIARHSGWGLEDGVPVLRNGEEVVRGKNGPITFEEWLESQRDIRPHWFPTPKGGGAPGNRGGKAVTKKFNEMNGAELKQLRQENPAEYERLRDEYHNRQ</sequence>
<evidence type="ECO:0000313" key="2">
    <source>
        <dbReference type="EMBL" id="OJT01227.1"/>
    </source>
</evidence>
<gene>
    <name evidence="2" type="ORF">BEE62_14860</name>
</gene>
<reference evidence="2" key="1">
    <citation type="submission" date="2016-11" db="EMBL/GenBank/DDBJ databases">
        <title>Draft Genome Sequence of Marinobacter hydrocarbonoclasticus strain STW2, a polyaromatic aromatic hydrocarbon degrading and denitrifying bacterium from rhizosphere of Seagrass Enhalus acodoides.</title>
        <authorList>
            <person name="Ling J."/>
            <person name="Dong J."/>
        </authorList>
    </citation>
    <scope>NUCLEOTIDE SEQUENCE [LARGE SCALE GENOMIC DNA]</scope>
    <source>
        <strain evidence="2">STW2</strain>
    </source>
</reference>
<dbReference type="AlphaFoldDB" id="A0A1M2V0W7"/>
<evidence type="ECO:0000313" key="3">
    <source>
        <dbReference type="Proteomes" id="UP000183986"/>
    </source>
</evidence>
<comment type="caution">
    <text evidence="2">The sequence shown here is derived from an EMBL/GenBank/DDBJ whole genome shotgun (WGS) entry which is preliminary data.</text>
</comment>
<dbReference type="RefSeq" id="WP_072677990.1">
    <property type="nucleotide sequence ID" value="NZ_MPKY01000001.1"/>
</dbReference>
<accession>A0A1M2V0W7</accession>
<dbReference type="Proteomes" id="UP000183986">
    <property type="component" value="Unassembled WGS sequence"/>
</dbReference>
<dbReference type="OrthoDB" id="6898931at2"/>
<keyword evidence="3" id="KW-1185">Reference proteome</keyword>
<dbReference type="EMBL" id="MPKY01000001">
    <property type="protein sequence ID" value="OJT01227.1"/>
    <property type="molecule type" value="Genomic_DNA"/>
</dbReference>
<organism evidence="2 3">
    <name type="scientific">Marinobacter nauticus</name>
    <name type="common">Marinobacter hydrocarbonoclasticus</name>
    <name type="synonym">Marinobacter aquaeolei</name>
    <dbReference type="NCBI Taxonomy" id="2743"/>
    <lineage>
        <taxon>Bacteria</taxon>
        <taxon>Pseudomonadati</taxon>
        <taxon>Pseudomonadota</taxon>
        <taxon>Gammaproteobacteria</taxon>
        <taxon>Pseudomonadales</taxon>
        <taxon>Marinobacteraceae</taxon>
        <taxon>Marinobacter</taxon>
    </lineage>
</organism>
<proteinExistence type="predicted"/>
<protein>
    <submittedName>
        <fullName evidence="2">Uncharacterized protein</fullName>
    </submittedName>
</protein>